<evidence type="ECO:0000256" key="4">
    <source>
        <dbReference type="ARBA" id="ARBA00022989"/>
    </source>
</evidence>
<dbReference type="AlphaFoldDB" id="A0A2N7VMN9"/>
<sequence length="241" mass="25137">MPAREQNATNERTGDDGQRGGGVESALSQTRLLLIIAAAAGLAYGVSLRDAPYPDQAAAKVLMCALLFLAAARHEPMRERWWLMTALAASAVGDALLALPQLSISFVGGLGAFLLAHLAYCALLAPRAIGIAGWRRVAAPLLWAAAVAMYFVFFPHLAVLAIPVAVYMFALSAMATLALIARPSGVALPLGGLAFVASDAMIGIDRFVGAFAGSAYAIWLSYVLAQVSIATGVLLIGNARR</sequence>
<keyword evidence="3 7" id="KW-0812">Transmembrane</keyword>
<evidence type="ECO:0000256" key="2">
    <source>
        <dbReference type="ARBA" id="ARBA00007375"/>
    </source>
</evidence>
<proteinExistence type="inferred from homology"/>
<evidence type="ECO:0000256" key="3">
    <source>
        <dbReference type="ARBA" id="ARBA00022692"/>
    </source>
</evidence>
<feature type="transmembrane region" description="Helical" evidence="7">
    <location>
        <begin position="186"/>
        <end position="204"/>
    </location>
</feature>
<evidence type="ECO:0000313" key="9">
    <source>
        <dbReference type="Proteomes" id="UP000235347"/>
    </source>
</evidence>
<dbReference type="EMBL" id="PNYB01000025">
    <property type="protein sequence ID" value="PMS18410.1"/>
    <property type="molecule type" value="Genomic_DNA"/>
</dbReference>
<evidence type="ECO:0000256" key="7">
    <source>
        <dbReference type="SAM" id="Phobius"/>
    </source>
</evidence>
<comment type="similarity">
    <text evidence="2">Belongs to the TMEM86 family.</text>
</comment>
<evidence type="ECO:0000256" key="6">
    <source>
        <dbReference type="SAM" id="MobiDB-lite"/>
    </source>
</evidence>
<feature type="transmembrane region" description="Helical" evidence="7">
    <location>
        <begin position="137"/>
        <end position="154"/>
    </location>
</feature>
<comment type="caution">
    <text evidence="8">The sequence shown here is derived from an EMBL/GenBank/DDBJ whole genome shotgun (WGS) entry which is preliminary data.</text>
</comment>
<dbReference type="InterPro" id="IPR012506">
    <property type="entry name" value="TMEM86B-like"/>
</dbReference>
<comment type="subcellular location">
    <subcellularLocation>
        <location evidence="1">Membrane</location>
        <topology evidence="1">Multi-pass membrane protein</topology>
    </subcellularLocation>
</comment>
<feature type="transmembrane region" description="Helical" evidence="7">
    <location>
        <begin position="105"/>
        <end position="125"/>
    </location>
</feature>
<evidence type="ECO:0000256" key="5">
    <source>
        <dbReference type="ARBA" id="ARBA00023136"/>
    </source>
</evidence>
<dbReference type="Proteomes" id="UP000235347">
    <property type="component" value="Unassembled WGS sequence"/>
</dbReference>
<feature type="transmembrane region" description="Helical" evidence="7">
    <location>
        <begin position="216"/>
        <end position="237"/>
    </location>
</feature>
<accession>A0A2N7VMN9</accession>
<feature type="transmembrane region" description="Helical" evidence="7">
    <location>
        <begin position="160"/>
        <end position="179"/>
    </location>
</feature>
<evidence type="ECO:0000256" key="1">
    <source>
        <dbReference type="ARBA" id="ARBA00004141"/>
    </source>
</evidence>
<dbReference type="GO" id="GO:0016787">
    <property type="term" value="F:hydrolase activity"/>
    <property type="evidence" value="ECO:0007669"/>
    <property type="project" value="TreeGrafter"/>
</dbReference>
<dbReference type="GO" id="GO:0016020">
    <property type="term" value="C:membrane"/>
    <property type="evidence" value="ECO:0007669"/>
    <property type="project" value="UniProtKB-SubCell"/>
</dbReference>
<feature type="transmembrane region" description="Helical" evidence="7">
    <location>
        <begin position="81"/>
        <end position="99"/>
    </location>
</feature>
<evidence type="ECO:0008006" key="10">
    <source>
        <dbReference type="Google" id="ProtNLM"/>
    </source>
</evidence>
<protein>
    <recommendedName>
        <fullName evidence="10">Lysoplasmalogenase</fullName>
    </recommendedName>
</protein>
<feature type="region of interest" description="Disordered" evidence="6">
    <location>
        <begin position="1"/>
        <end position="23"/>
    </location>
</feature>
<reference evidence="8 9" key="1">
    <citation type="submission" date="2018-01" db="EMBL/GenBank/DDBJ databases">
        <title>Whole genome analyses suggest that Burkholderia sensu lato contains two further novel genera in the rhizoxinica-symbiotica group Mycetohabitans gen. nov., and Trinickia gen. nov.: implications for the evolution of diazotrophy and nodulation in the Burkholderiaceae.</title>
        <authorList>
            <person name="Estrada-de los Santos P."/>
            <person name="Palmer M."/>
            <person name="Chavez-Ramirez B."/>
            <person name="Beukes C."/>
            <person name="Steenkamp E.T."/>
            <person name="Hirsch A.M."/>
            <person name="Manyaka P."/>
            <person name="Maluk M."/>
            <person name="Lafos M."/>
            <person name="Crook M."/>
            <person name="Gross E."/>
            <person name="Simon M.F."/>
            <person name="Bueno dos Reis Junior F."/>
            <person name="Poole P.S."/>
            <person name="Venter S.N."/>
            <person name="James E.K."/>
        </authorList>
    </citation>
    <scope>NUCLEOTIDE SEQUENCE [LARGE SCALE GENOMIC DNA]</scope>
    <source>
        <strain evidence="8 9">GP25-8</strain>
    </source>
</reference>
<gene>
    <name evidence="8" type="ORF">C0Z19_22855</name>
</gene>
<keyword evidence="4 7" id="KW-1133">Transmembrane helix</keyword>
<keyword evidence="5 7" id="KW-0472">Membrane</keyword>
<feature type="compositionally biased region" description="Polar residues" evidence="6">
    <location>
        <begin position="1"/>
        <end position="11"/>
    </location>
</feature>
<dbReference type="PANTHER" id="PTHR31885:SF6">
    <property type="entry name" value="GH04784P"/>
    <property type="match status" value="1"/>
</dbReference>
<keyword evidence="9" id="KW-1185">Reference proteome</keyword>
<name>A0A2N7VMN9_9BURK</name>
<organism evidence="8 9">
    <name type="scientific">Trinickia soli</name>
    <dbReference type="NCBI Taxonomy" id="380675"/>
    <lineage>
        <taxon>Bacteria</taxon>
        <taxon>Pseudomonadati</taxon>
        <taxon>Pseudomonadota</taxon>
        <taxon>Betaproteobacteria</taxon>
        <taxon>Burkholderiales</taxon>
        <taxon>Burkholderiaceae</taxon>
        <taxon>Trinickia</taxon>
    </lineage>
</organism>
<dbReference type="PANTHER" id="PTHR31885">
    <property type="entry name" value="GH04784P"/>
    <property type="match status" value="1"/>
</dbReference>
<evidence type="ECO:0000313" key="8">
    <source>
        <dbReference type="EMBL" id="PMS18410.1"/>
    </source>
</evidence>
<dbReference type="Pfam" id="PF07947">
    <property type="entry name" value="YhhN"/>
    <property type="match status" value="1"/>
</dbReference>